<dbReference type="InterPro" id="IPR036179">
    <property type="entry name" value="Ig-like_dom_sf"/>
</dbReference>
<evidence type="ECO:0000259" key="12">
    <source>
        <dbReference type="PROSITE" id="PS50835"/>
    </source>
</evidence>
<evidence type="ECO:0000256" key="1">
    <source>
        <dbReference type="ARBA" id="ARBA00004479"/>
    </source>
</evidence>
<dbReference type="GO" id="GO:0017080">
    <property type="term" value="F:sodium channel regulator activity"/>
    <property type="evidence" value="ECO:0000318"/>
    <property type="project" value="GO_Central"/>
</dbReference>
<dbReference type="KEGG" id="oaa:114815080"/>
<evidence type="ECO:0000313" key="14">
    <source>
        <dbReference type="Proteomes" id="UP000002279"/>
    </source>
</evidence>
<evidence type="ECO:0000256" key="9">
    <source>
        <dbReference type="SAM" id="MobiDB-lite"/>
    </source>
</evidence>
<keyword evidence="8" id="KW-0393">Immunoglobulin domain</keyword>
<evidence type="ECO:0000256" key="10">
    <source>
        <dbReference type="SAM" id="Phobius"/>
    </source>
</evidence>
<name>A0A6I8NI50_ORNAN</name>
<dbReference type="PANTHER" id="PTHR13869:SF3">
    <property type="entry name" value="SODIUM CHANNEL SUBUNIT BETA-2"/>
    <property type="match status" value="1"/>
</dbReference>
<dbReference type="OrthoDB" id="8750716at2759"/>
<dbReference type="PROSITE" id="PS50835">
    <property type="entry name" value="IG_LIKE"/>
    <property type="match status" value="1"/>
</dbReference>
<dbReference type="PRINTS" id="PR00213">
    <property type="entry name" value="MYELINP0"/>
</dbReference>
<dbReference type="Bgee" id="ENSOANG00000045073">
    <property type="expression patterns" value="Expressed in cerebellum and 6 other cell types or tissues"/>
</dbReference>
<dbReference type="Proteomes" id="UP000002279">
    <property type="component" value="Chromosome 11"/>
</dbReference>
<feature type="chain" id="PRO_5026038767" evidence="11">
    <location>
        <begin position="30"/>
        <end position="218"/>
    </location>
</feature>
<dbReference type="Gene3D" id="2.60.40.10">
    <property type="entry name" value="Immunoglobulins"/>
    <property type="match status" value="1"/>
</dbReference>
<protein>
    <submittedName>
        <fullName evidence="13">Sodium voltage-gated channel beta subunit 2</fullName>
    </submittedName>
</protein>
<evidence type="ECO:0000256" key="11">
    <source>
        <dbReference type="SAM" id="SignalP"/>
    </source>
</evidence>
<dbReference type="SMR" id="A0A6I8NI50"/>
<keyword evidence="7" id="KW-0325">Glycoprotein</keyword>
<gene>
    <name evidence="13" type="primary">SCN2B</name>
</gene>
<evidence type="ECO:0000256" key="4">
    <source>
        <dbReference type="ARBA" id="ARBA00022989"/>
    </source>
</evidence>
<sequence length="218" mass="24418">MHRDLRLPPLSFCLTGLSLMFYLAPPVLGMEVSVPMTLNVLNGTMARLACTFNSCYKVNNKHFTLNWTYQSCRNCSEEMFLQFRMKIINLKLERFGNRVEFSGNPSKNDVSVNLKDVQLEDEGTYNCYVMNPPDRSLGHGKIYLQVLMKAPPERDSTVAVIVGASVGGFLAVVILALMVVKCVRRKKEQKLSANGLKTEEEEEEGKTDGEGNPEDGTQ</sequence>
<feature type="domain" description="Ig-like" evidence="12">
    <location>
        <begin position="25"/>
        <end position="138"/>
    </location>
</feature>
<dbReference type="GO" id="GO:0010765">
    <property type="term" value="P:positive regulation of sodium ion transport"/>
    <property type="evidence" value="ECO:0007669"/>
    <property type="project" value="Ensembl"/>
</dbReference>
<feature type="compositionally biased region" description="Acidic residues" evidence="9">
    <location>
        <begin position="199"/>
        <end position="218"/>
    </location>
</feature>
<dbReference type="Pfam" id="PF07686">
    <property type="entry name" value="V-set"/>
    <property type="match status" value="1"/>
</dbReference>
<dbReference type="GO" id="GO:0005886">
    <property type="term" value="C:plasma membrane"/>
    <property type="evidence" value="ECO:0000318"/>
    <property type="project" value="GO_Central"/>
</dbReference>
<dbReference type="GO" id="GO:0086091">
    <property type="term" value="P:regulation of heart rate by cardiac conduction"/>
    <property type="evidence" value="ECO:0007669"/>
    <property type="project" value="Ensembl"/>
</dbReference>
<keyword evidence="4 10" id="KW-1133">Transmembrane helix</keyword>
<accession>A0A6I8NI50</accession>
<dbReference type="InterPro" id="IPR007110">
    <property type="entry name" value="Ig-like_dom"/>
</dbReference>
<evidence type="ECO:0000313" key="13">
    <source>
        <dbReference type="Ensembl" id="ENSOANP00000040356.1"/>
    </source>
</evidence>
<dbReference type="GeneTree" id="ENSGT01030000234556"/>
<dbReference type="FunCoup" id="A0A6I8NI50">
    <property type="interactions" value="170"/>
</dbReference>
<evidence type="ECO:0000256" key="2">
    <source>
        <dbReference type="ARBA" id="ARBA00022692"/>
    </source>
</evidence>
<evidence type="ECO:0000256" key="7">
    <source>
        <dbReference type="ARBA" id="ARBA00023180"/>
    </source>
</evidence>
<dbReference type="InterPro" id="IPR013106">
    <property type="entry name" value="Ig_V-set"/>
</dbReference>
<feature type="transmembrane region" description="Helical" evidence="10">
    <location>
        <begin position="158"/>
        <end position="180"/>
    </location>
</feature>
<dbReference type="OMA" id="RLACTFN"/>
<keyword evidence="14" id="KW-1185">Reference proteome</keyword>
<dbReference type="AlphaFoldDB" id="A0A6I8NI50"/>
<evidence type="ECO:0000256" key="6">
    <source>
        <dbReference type="ARBA" id="ARBA00023157"/>
    </source>
</evidence>
<dbReference type="InterPro" id="IPR013783">
    <property type="entry name" value="Ig-like_fold"/>
</dbReference>
<dbReference type="GO" id="GO:1902282">
    <property type="term" value="F:voltage-gated potassium channel activity involved in ventricular cardiac muscle cell action potential repolarization"/>
    <property type="evidence" value="ECO:0007669"/>
    <property type="project" value="Ensembl"/>
</dbReference>
<evidence type="ECO:0000256" key="3">
    <source>
        <dbReference type="ARBA" id="ARBA00022729"/>
    </source>
</evidence>
<keyword evidence="6" id="KW-1015">Disulfide bond</keyword>
<dbReference type="InterPro" id="IPR000920">
    <property type="entry name" value="Myelin_P0-rel"/>
</dbReference>
<evidence type="ECO:0000256" key="5">
    <source>
        <dbReference type="ARBA" id="ARBA00023136"/>
    </source>
</evidence>
<dbReference type="SUPFAM" id="SSF48726">
    <property type="entry name" value="Immunoglobulin"/>
    <property type="match status" value="1"/>
</dbReference>
<dbReference type="RefSeq" id="XP_028931168.1">
    <property type="nucleotide sequence ID" value="XM_029075335.2"/>
</dbReference>
<reference evidence="13 14" key="1">
    <citation type="journal article" date="2008" name="Nature">
        <title>Genome analysis of the platypus reveals unique signatures of evolution.</title>
        <authorList>
            <person name="Warren W.C."/>
            <person name="Hillier L.W."/>
            <person name="Marshall Graves J.A."/>
            <person name="Birney E."/>
            <person name="Ponting C.P."/>
            <person name="Grutzner F."/>
            <person name="Belov K."/>
            <person name="Miller W."/>
            <person name="Clarke L."/>
            <person name="Chinwalla A.T."/>
            <person name="Yang S.P."/>
            <person name="Heger A."/>
            <person name="Locke D.P."/>
            <person name="Miethke P."/>
            <person name="Waters P.D."/>
            <person name="Veyrunes F."/>
            <person name="Fulton L."/>
            <person name="Fulton B."/>
            <person name="Graves T."/>
            <person name="Wallis J."/>
            <person name="Puente X.S."/>
            <person name="Lopez-Otin C."/>
            <person name="Ordonez G.R."/>
            <person name="Eichler E.E."/>
            <person name="Chen L."/>
            <person name="Cheng Z."/>
            <person name="Deakin J.E."/>
            <person name="Alsop A."/>
            <person name="Thompson K."/>
            <person name="Kirby P."/>
            <person name="Papenfuss A.T."/>
            <person name="Wakefield M.J."/>
            <person name="Olender T."/>
            <person name="Lancet D."/>
            <person name="Huttley G.A."/>
            <person name="Smit A.F."/>
            <person name="Pask A."/>
            <person name="Temple-Smith P."/>
            <person name="Batzer M.A."/>
            <person name="Walker J.A."/>
            <person name="Konkel M.K."/>
            <person name="Harris R.S."/>
            <person name="Whittington C.M."/>
            <person name="Wong E.S."/>
            <person name="Gemmell N.J."/>
            <person name="Buschiazzo E."/>
            <person name="Vargas Jentzsch I.M."/>
            <person name="Merkel A."/>
            <person name="Schmitz J."/>
            <person name="Zemann A."/>
            <person name="Churakov G."/>
            <person name="Kriegs J.O."/>
            <person name="Brosius J."/>
            <person name="Murchison E.P."/>
            <person name="Sachidanandam R."/>
            <person name="Smith C."/>
            <person name="Hannon G.J."/>
            <person name="Tsend-Ayush E."/>
            <person name="McMillan D."/>
            <person name="Attenborough R."/>
            <person name="Rens W."/>
            <person name="Ferguson-Smith M."/>
            <person name="Lefevre C.M."/>
            <person name="Sharp J.A."/>
            <person name="Nicholas K.R."/>
            <person name="Ray D.A."/>
            <person name="Kube M."/>
            <person name="Reinhardt R."/>
            <person name="Pringle T.H."/>
            <person name="Taylor J."/>
            <person name="Jones R.C."/>
            <person name="Nixon B."/>
            <person name="Dacheux J.L."/>
            <person name="Niwa H."/>
            <person name="Sekita Y."/>
            <person name="Huang X."/>
            <person name="Stark A."/>
            <person name="Kheradpour P."/>
            <person name="Kellis M."/>
            <person name="Flicek P."/>
            <person name="Chen Y."/>
            <person name="Webber C."/>
            <person name="Hardison R."/>
            <person name="Nelson J."/>
            <person name="Hallsworth-Pepin K."/>
            <person name="Delehaunty K."/>
            <person name="Markovic C."/>
            <person name="Minx P."/>
            <person name="Feng Y."/>
            <person name="Kremitzki C."/>
            <person name="Mitreva M."/>
            <person name="Glasscock J."/>
            <person name="Wylie T."/>
            <person name="Wohldmann P."/>
            <person name="Thiru P."/>
            <person name="Nhan M.N."/>
            <person name="Pohl C.S."/>
            <person name="Smith S.M."/>
            <person name="Hou S."/>
            <person name="Nefedov M."/>
            <person name="de Jong P.J."/>
            <person name="Renfree M.B."/>
            <person name="Mardis E.R."/>
            <person name="Wilson R.K."/>
        </authorList>
    </citation>
    <scope>NUCLEOTIDE SEQUENCE [LARGE SCALE GENOMIC DNA]</scope>
    <source>
        <strain evidence="13 14">Glennie</strain>
    </source>
</reference>
<dbReference type="CTD" id="6327"/>
<reference evidence="13" key="3">
    <citation type="submission" date="2025-09" db="UniProtKB">
        <authorList>
            <consortium name="Ensembl"/>
        </authorList>
    </citation>
    <scope>IDENTIFICATION</scope>
    <source>
        <strain evidence="13">Glennie</strain>
    </source>
</reference>
<dbReference type="GO" id="GO:0086012">
    <property type="term" value="P:membrane depolarization during cardiac muscle cell action potential"/>
    <property type="evidence" value="ECO:0000318"/>
    <property type="project" value="GO_Central"/>
</dbReference>
<dbReference type="GO" id="GO:0010467">
    <property type="term" value="P:gene expression"/>
    <property type="evidence" value="ECO:0007669"/>
    <property type="project" value="Ensembl"/>
</dbReference>
<keyword evidence="5 10" id="KW-0472">Membrane</keyword>
<dbReference type="GO" id="GO:0061337">
    <property type="term" value="P:cardiac conduction"/>
    <property type="evidence" value="ECO:0000318"/>
    <property type="project" value="GO_Central"/>
</dbReference>
<keyword evidence="2 10" id="KW-0812">Transmembrane</keyword>
<dbReference type="GO" id="GO:0001518">
    <property type="term" value="C:voltage-gated sodium channel complex"/>
    <property type="evidence" value="ECO:0000318"/>
    <property type="project" value="GO_Central"/>
</dbReference>
<dbReference type="GeneID" id="114815080"/>
<reference evidence="13" key="2">
    <citation type="submission" date="2025-08" db="UniProtKB">
        <authorList>
            <consortium name="Ensembl"/>
        </authorList>
    </citation>
    <scope>IDENTIFICATION</scope>
    <source>
        <strain evidence="13">Glennie</strain>
    </source>
</reference>
<feature type="signal peptide" evidence="11">
    <location>
        <begin position="1"/>
        <end position="29"/>
    </location>
</feature>
<dbReference type="InParanoid" id="A0A6I8NI50"/>
<dbReference type="Ensembl" id="ENSOANT00000050839.1">
    <property type="protein sequence ID" value="ENSOANP00000040356.1"/>
    <property type="gene ID" value="ENSOANG00000045073.1"/>
</dbReference>
<dbReference type="GO" id="GO:0030315">
    <property type="term" value="C:T-tubule"/>
    <property type="evidence" value="ECO:0007669"/>
    <property type="project" value="Ensembl"/>
</dbReference>
<dbReference type="GO" id="GO:0060371">
    <property type="term" value="P:regulation of atrial cardiac muscle cell membrane depolarization"/>
    <property type="evidence" value="ECO:0007669"/>
    <property type="project" value="Ensembl"/>
</dbReference>
<comment type="subcellular location">
    <subcellularLocation>
        <location evidence="1">Membrane</location>
        <topology evidence="1">Single-pass type I membrane protein</topology>
    </subcellularLocation>
</comment>
<dbReference type="GO" id="GO:0086002">
    <property type="term" value="P:cardiac muscle cell action potential involved in contraction"/>
    <property type="evidence" value="ECO:0000318"/>
    <property type="project" value="GO_Central"/>
</dbReference>
<dbReference type="GO" id="GO:0009408">
    <property type="term" value="P:response to heat"/>
    <property type="evidence" value="ECO:0007669"/>
    <property type="project" value="Ensembl"/>
</dbReference>
<dbReference type="GO" id="GO:0086006">
    <property type="term" value="F:voltage-gated sodium channel activity involved in cardiac muscle cell action potential"/>
    <property type="evidence" value="ECO:0007669"/>
    <property type="project" value="Ensembl"/>
</dbReference>
<keyword evidence="3 11" id="KW-0732">Signal</keyword>
<organism evidence="13 14">
    <name type="scientific">Ornithorhynchus anatinus</name>
    <name type="common">Duckbill platypus</name>
    <dbReference type="NCBI Taxonomy" id="9258"/>
    <lineage>
        <taxon>Eukaryota</taxon>
        <taxon>Metazoa</taxon>
        <taxon>Chordata</taxon>
        <taxon>Craniata</taxon>
        <taxon>Vertebrata</taxon>
        <taxon>Euteleostomi</taxon>
        <taxon>Mammalia</taxon>
        <taxon>Monotremata</taxon>
        <taxon>Ornithorhynchidae</taxon>
        <taxon>Ornithorhynchus</taxon>
    </lineage>
</organism>
<feature type="region of interest" description="Disordered" evidence="9">
    <location>
        <begin position="187"/>
        <end position="218"/>
    </location>
</feature>
<dbReference type="PANTHER" id="PTHR13869">
    <property type="entry name" value="MYELIN P0 RELATED"/>
    <property type="match status" value="1"/>
</dbReference>
<proteinExistence type="predicted"/>
<evidence type="ECO:0000256" key="8">
    <source>
        <dbReference type="ARBA" id="ARBA00023319"/>
    </source>
</evidence>